<name>A0ABS3AYP2_9XANT</name>
<protein>
    <recommendedName>
        <fullName evidence="3">Peptidase</fullName>
    </recommendedName>
</protein>
<evidence type="ECO:0000313" key="2">
    <source>
        <dbReference type="Proteomes" id="UP000695802"/>
    </source>
</evidence>
<organism evidence="1 2">
    <name type="scientific">Xanthomonas bonasiae</name>
    <dbReference type="NCBI Taxonomy" id="2810351"/>
    <lineage>
        <taxon>Bacteria</taxon>
        <taxon>Pseudomonadati</taxon>
        <taxon>Pseudomonadota</taxon>
        <taxon>Gammaproteobacteria</taxon>
        <taxon>Lysobacterales</taxon>
        <taxon>Lysobacteraceae</taxon>
        <taxon>Xanthomonas</taxon>
    </lineage>
</organism>
<dbReference type="RefSeq" id="WP_206228982.1">
    <property type="nucleotide sequence ID" value="NZ_JAFIWB010000003.1"/>
</dbReference>
<accession>A0ABS3AYP2</accession>
<evidence type="ECO:0008006" key="3">
    <source>
        <dbReference type="Google" id="ProtNLM"/>
    </source>
</evidence>
<proteinExistence type="predicted"/>
<comment type="caution">
    <text evidence="1">The sequence shown here is derived from an EMBL/GenBank/DDBJ whole genome shotgun (WGS) entry which is preliminary data.</text>
</comment>
<sequence>MSDLEFEVIQTICKAADRAMRLAARKALSQVAESLKYNFIPRLTADRSALPMATQVGDGEAYRISIPISFVGRLLEITPTRGGMPPKEASDYLLSSTIVAVLAAYGHEIIHVFAGHLKMPSSLGQETHADYVGGTLLWTWLDDEEIAALCQIRADEKPSMCAYGFLQLVSVLSDSDHDQSLYLPRCLRLIVFAAGAGFCADGTQGAGSGDLVQRAFEALPMGPRSDFESPAILSQHATLTLQLNNPQVICKLRQAFDEINQQKSGWYNSSEHLRPIKRELSRAIK</sequence>
<evidence type="ECO:0000313" key="1">
    <source>
        <dbReference type="EMBL" id="MBN6101483.1"/>
    </source>
</evidence>
<dbReference type="Proteomes" id="UP000695802">
    <property type="component" value="Unassembled WGS sequence"/>
</dbReference>
<reference evidence="1 2" key="1">
    <citation type="submission" date="2021-02" db="EMBL/GenBank/DDBJ databases">
        <title>Taxonomically Unique Crown Gall-Associated Xanthomonas Stains Have Deficiency in Virulence Repertories.</title>
        <authorList>
            <person name="Mafakheri H."/>
            <person name="Taghavi S.M."/>
            <person name="Dimkic I."/>
            <person name="Nemanja K."/>
            <person name="Osdaghi E."/>
        </authorList>
    </citation>
    <scope>NUCLEOTIDE SEQUENCE [LARGE SCALE GENOMIC DNA]</scope>
    <source>
        <strain evidence="1 2">FX4</strain>
    </source>
</reference>
<dbReference type="EMBL" id="JAFIWB010000003">
    <property type="protein sequence ID" value="MBN6101483.1"/>
    <property type="molecule type" value="Genomic_DNA"/>
</dbReference>
<gene>
    <name evidence="1" type="ORF">JR064_04825</name>
</gene>
<keyword evidence="2" id="KW-1185">Reference proteome</keyword>